<organism evidence="1 2">
    <name type="scientific">Quercus suber</name>
    <name type="common">Cork oak</name>
    <dbReference type="NCBI Taxonomy" id="58331"/>
    <lineage>
        <taxon>Eukaryota</taxon>
        <taxon>Viridiplantae</taxon>
        <taxon>Streptophyta</taxon>
        <taxon>Embryophyta</taxon>
        <taxon>Tracheophyta</taxon>
        <taxon>Spermatophyta</taxon>
        <taxon>Magnoliopsida</taxon>
        <taxon>eudicotyledons</taxon>
        <taxon>Gunneridae</taxon>
        <taxon>Pentapetalae</taxon>
        <taxon>rosids</taxon>
        <taxon>fabids</taxon>
        <taxon>Fagales</taxon>
        <taxon>Fagaceae</taxon>
        <taxon>Quercus</taxon>
    </lineage>
</organism>
<reference evidence="1 2" key="1">
    <citation type="journal article" date="2018" name="Sci. Data">
        <title>The draft genome sequence of cork oak.</title>
        <authorList>
            <person name="Ramos A.M."/>
            <person name="Usie A."/>
            <person name="Barbosa P."/>
            <person name="Barros P.M."/>
            <person name="Capote T."/>
            <person name="Chaves I."/>
            <person name="Simoes F."/>
            <person name="Abreu I."/>
            <person name="Carrasquinho I."/>
            <person name="Faro C."/>
            <person name="Guimaraes J.B."/>
            <person name="Mendonca D."/>
            <person name="Nobrega F."/>
            <person name="Rodrigues L."/>
            <person name="Saibo N.J.M."/>
            <person name="Varela M.C."/>
            <person name="Egas C."/>
            <person name="Matos J."/>
            <person name="Miguel C.M."/>
            <person name="Oliveira M.M."/>
            <person name="Ricardo C.P."/>
            <person name="Goncalves S."/>
        </authorList>
    </citation>
    <scope>NUCLEOTIDE SEQUENCE [LARGE SCALE GENOMIC DNA]</scope>
    <source>
        <strain evidence="2">cv. HL8</strain>
    </source>
</reference>
<evidence type="ECO:0000313" key="1">
    <source>
        <dbReference type="EMBL" id="KAK7838192.1"/>
    </source>
</evidence>
<protein>
    <submittedName>
        <fullName evidence="1">Uncharacterized protein</fullName>
    </submittedName>
</protein>
<feature type="non-terminal residue" evidence="1">
    <location>
        <position position="84"/>
    </location>
</feature>
<sequence length="84" mass="9403">MGQCMVILMNIKLETLKTMLQAQGSKVLHLCGNQLRISWGKGDLKKGLHQSALTHPHHCGERLMTAHLYKKETITLGPAENKKN</sequence>
<dbReference type="EMBL" id="PKMF04000311">
    <property type="protein sequence ID" value="KAK7838192.1"/>
    <property type="molecule type" value="Genomic_DNA"/>
</dbReference>
<dbReference type="Proteomes" id="UP000237347">
    <property type="component" value="Unassembled WGS sequence"/>
</dbReference>
<evidence type="ECO:0000313" key="2">
    <source>
        <dbReference type="Proteomes" id="UP000237347"/>
    </source>
</evidence>
<accession>A0AAW0KGJ8</accession>
<keyword evidence="2" id="KW-1185">Reference proteome</keyword>
<proteinExistence type="predicted"/>
<name>A0AAW0KGJ8_QUESU</name>
<gene>
    <name evidence="1" type="ORF">CFP56_020117</name>
</gene>
<comment type="caution">
    <text evidence="1">The sequence shown here is derived from an EMBL/GenBank/DDBJ whole genome shotgun (WGS) entry which is preliminary data.</text>
</comment>
<dbReference type="AlphaFoldDB" id="A0AAW0KGJ8"/>